<dbReference type="GO" id="GO:0061133">
    <property type="term" value="F:endopeptidase activator activity"/>
    <property type="evidence" value="ECO:0007669"/>
    <property type="project" value="TreeGrafter"/>
</dbReference>
<dbReference type="Ensembl" id="ENSCSAVT00000003839.1">
    <property type="protein sequence ID" value="ENSCSAVP00000003782.1"/>
    <property type="gene ID" value="ENSCSAVG00000002237.1"/>
</dbReference>
<dbReference type="GO" id="GO:2000045">
    <property type="term" value="P:regulation of G1/S transition of mitotic cell cycle"/>
    <property type="evidence" value="ECO:0007669"/>
    <property type="project" value="TreeGrafter"/>
</dbReference>
<dbReference type="InterPro" id="IPR036996">
    <property type="entry name" value="PA28_N_sf"/>
</dbReference>
<dbReference type="GeneTree" id="ENSGT00950000183098"/>
<sequence>MELKIKDKDSQVKTFKEEITKEAEHLINDFFPRKCIELNEYLKKDHMNLSCAATVVVAINLPVPEPVVKNAEVEEGGPAKKRKVEITEETNHVDSCKNQPGTKVFTFPNGTIPSNKKILEIAQYLKPEVRTLIEKCNTVRMWVTHLIPKIEDGNNFGVSIQEETLGEIRQVESESASFLDQIAKYFFTRGQIVAKAAKYPHVGDYRQFINELDEKEFLSLRLIASELRNHYSVLHDMILKNIEKIKKPRNANIEGMY</sequence>
<reference evidence="5" key="3">
    <citation type="submission" date="2025-09" db="UniProtKB">
        <authorList>
            <consortium name="Ensembl"/>
        </authorList>
    </citation>
    <scope>IDENTIFICATION</scope>
</reference>
<dbReference type="GO" id="GO:0005737">
    <property type="term" value="C:cytoplasm"/>
    <property type="evidence" value="ECO:0007669"/>
    <property type="project" value="TreeGrafter"/>
</dbReference>
<evidence type="ECO:0000256" key="1">
    <source>
        <dbReference type="ARBA" id="ARBA00005883"/>
    </source>
</evidence>
<organism evidence="5 6">
    <name type="scientific">Ciona savignyi</name>
    <name type="common">Pacific transparent sea squirt</name>
    <dbReference type="NCBI Taxonomy" id="51511"/>
    <lineage>
        <taxon>Eukaryota</taxon>
        <taxon>Metazoa</taxon>
        <taxon>Chordata</taxon>
        <taxon>Tunicata</taxon>
        <taxon>Ascidiacea</taxon>
        <taxon>Phlebobranchia</taxon>
        <taxon>Cionidae</taxon>
        <taxon>Ciona</taxon>
    </lineage>
</organism>
<dbReference type="PANTHER" id="PTHR10660:SF2">
    <property type="entry name" value="LD45860P"/>
    <property type="match status" value="1"/>
</dbReference>
<dbReference type="eggNOG" id="KOG4470">
    <property type="taxonomic scope" value="Eukaryota"/>
</dbReference>
<evidence type="ECO:0000259" key="3">
    <source>
        <dbReference type="Pfam" id="PF02251"/>
    </source>
</evidence>
<dbReference type="AlphaFoldDB" id="H2YEN4"/>
<evidence type="ECO:0008006" key="7">
    <source>
        <dbReference type="Google" id="ProtNLM"/>
    </source>
</evidence>
<dbReference type="SUPFAM" id="SSF47216">
    <property type="entry name" value="Proteasome activator"/>
    <property type="match status" value="1"/>
</dbReference>
<dbReference type="InterPro" id="IPR003185">
    <property type="entry name" value="Proteasome_activ_PA28_N"/>
</dbReference>
<feature type="domain" description="Proteasome activator PA28 C-terminal" evidence="4">
    <location>
        <begin position="112"/>
        <end position="253"/>
    </location>
</feature>
<keyword evidence="6" id="KW-1185">Reference proteome</keyword>
<dbReference type="FunFam" id="1.20.120.180:FF:000001">
    <property type="entry name" value="Proteasome activator complex subunit 3"/>
    <property type="match status" value="1"/>
</dbReference>
<dbReference type="InterPro" id="IPR036252">
    <property type="entry name" value="Proteasome_activ_sf"/>
</dbReference>
<dbReference type="GO" id="GO:0061136">
    <property type="term" value="P:regulation of proteasomal protein catabolic process"/>
    <property type="evidence" value="ECO:0007669"/>
    <property type="project" value="TreeGrafter"/>
</dbReference>
<proteinExistence type="inferred from homology"/>
<reference evidence="5" key="2">
    <citation type="submission" date="2025-08" db="UniProtKB">
        <authorList>
            <consortium name="Ensembl"/>
        </authorList>
    </citation>
    <scope>IDENTIFICATION</scope>
</reference>
<dbReference type="InterPro" id="IPR003186">
    <property type="entry name" value="PA28_C"/>
</dbReference>
<keyword evidence="2" id="KW-0647">Proteasome</keyword>
<dbReference type="GO" id="GO:0008537">
    <property type="term" value="C:proteasome activator complex"/>
    <property type="evidence" value="ECO:0007669"/>
    <property type="project" value="InterPro"/>
</dbReference>
<evidence type="ECO:0000313" key="6">
    <source>
        <dbReference type="Proteomes" id="UP000007875"/>
    </source>
</evidence>
<evidence type="ECO:0000313" key="5">
    <source>
        <dbReference type="Ensembl" id="ENSCSAVP00000003782.1"/>
    </source>
</evidence>
<dbReference type="InterPro" id="IPR009077">
    <property type="entry name" value="Proteasome_activ_PA28"/>
</dbReference>
<dbReference type="Gene3D" id="1.20.120.180">
    <property type="entry name" value="Proteasome activator pa28, C-terminal domain"/>
    <property type="match status" value="1"/>
</dbReference>
<reference evidence="6" key="1">
    <citation type="submission" date="2003-08" db="EMBL/GenBank/DDBJ databases">
        <authorList>
            <person name="Birren B."/>
            <person name="Nusbaum C."/>
            <person name="Abebe A."/>
            <person name="Abouelleil A."/>
            <person name="Adekoya E."/>
            <person name="Ait-zahra M."/>
            <person name="Allen N."/>
            <person name="Allen T."/>
            <person name="An P."/>
            <person name="Anderson M."/>
            <person name="Anderson S."/>
            <person name="Arachchi H."/>
            <person name="Armbruster J."/>
            <person name="Bachantsang P."/>
            <person name="Baldwin J."/>
            <person name="Barry A."/>
            <person name="Bayul T."/>
            <person name="Blitshsteyn B."/>
            <person name="Bloom T."/>
            <person name="Blye J."/>
            <person name="Boguslavskiy L."/>
            <person name="Borowsky M."/>
            <person name="Boukhgalter B."/>
            <person name="Brunache A."/>
            <person name="Butler J."/>
            <person name="Calixte N."/>
            <person name="Calvo S."/>
            <person name="Camarata J."/>
            <person name="Campo K."/>
            <person name="Chang J."/>
            <person name="Cheshatsang Y."/>
            <person name="Citroen M."/>
            <person name="Collymore A."/>
            <person name="Considine T."/>
            <person name="Cook A."/>
            <person name="Cooke P."/>
            <person name="Corum B."/>
            <person name="Cuomo C."/>
            <person name="David R."/>
            <person name="Dawoe T."/>
            <person name="Degray S."/>
            <person name="Dodge S."/>
            <person name="Dooley K."/>
            <person name="Dorje P."/>
            <person name="Dorjee K."/>
            <person name="Dorris L."/>
            <person name="Duffey N."/>
            <person name="Dupes A."/>
            <person name="Elkins T."/>
            <person name="Engels R."/>
            <person name="Erickson J."/>
            <person name="Farina A."/>
            <person name="Faro S."/>
            <person name="Ferreira P."/>
            <person name="Fischer H."/>
            <person name="Fitzgerald M."/>
            <person name="Foley K."/>
            <person name="Gage D."/>
            <person name="Galagan J."/>
            <person name="Gearin G."/>
            <person name="Gnerre S."/>
            <person name="Gnirke A."/>
            <person name="Goyette A."/>
            <person name="Graham J."/>
            <person name="Grandbois E."/>
            <person name="Gyaltsen K."/>
            <person name="Hafez N."/>
            <person name="Hagopian D."/>
            <person name="Hagos B."/>
            <person name="Hall J."/>
            <person name="Hatcher B."/>
            <person name="Heller A."/>
            <person name="Higgins H."/>
            <person name="Honan T."/>
            <person name="Horn A."/>
            <person name="Houde N."/>
            <person name="Hughes L."/>
            <person name="Hulme W."/>
            <person name="Husby E."/>
            <person name="Iliev I."/>
            <person name="Jaffe D."/>
            <person name="Jones C."/>
            <person name="Kamal M."/>
            <person name="Kamat A."/>
            <person name="Kamvysselis M."/>
            <person name="Karlsson E."/>
            <person name="Kells C."/>
            <person name="Kieu A."/>
            <person name="Kisner P."/>
            <person name="Kodira C."/>
            <person name="Kulbokas E."/>
            <person name="Labutti K."/>
            <person name="Lama D."/>
            <person name="Landers T."/>
            <person name="Leger J."/>
            <person name="Levine S."/>
            <person name="Lewis D."/>
            <person name="Lewis T."/>
            <person name="Lindblad-toh K."/>
            <person name="Liu X."/>
            <person name="Lokyitsang T."/>
            <person name="Lokyitsang Y."/>
            <person name="Lucien O."/>
            <person name="Lui A."/>
            <person name="Ma L.J."/>
            <person name="Mabbitt R."/>
            <person name="Macdonald J."/>
            <person name="Maclean C."/>
            <person name="Major J."/>
            <person name="Manning J."/>
            <person name="Marabella R."/>
            <person name="Maru K."/>
            <person name="Matthews C."/>
            <person name="Mauceli E."/>
            <person name="Mccarthy M."/>
            <person name="Mcdonough S."/>
            <person name="Mcghee T."/>
            <person name="Meldrim J."/>
            <person name="Meneus L."/>
            <person name="Mesirov J."/>
            <person name="Mihalev A."/>
            <person name="Mihova T."/>
            <person name="Mikkelsen T."/>
            <person name="Mlenga V."/>
            <person name="Moru K."/>
            <person name="Mozes J."/>
            <person name="Mulrain L."/>
            <person name="Munson G."/>
            <person name="Naylor J."/>
            <person name="Newes C."/>
            <person name="Nguyen C."/>
            <person name="Nguyen N."/>
            <person name="Nguyen T."/>
            <person name="Nicol R."/>
            <person name="Nielsen C."/>
            <person name="Nizzari M."/>
            <person name="Norbu C."/>
            <person name="Norbu N."/>
            <person name="O'donnell P."/>
            <person name="Okoawo O."/>
            <person name="O'leary S."/>
            <person name="Omotosho B."/>
            <person name="O'neill K."/>
            <person name="Osman S."/>
            <person name="Parker S."/>
            <person name="Perrin D."/>
            <person name="Phunkhang P."/>
            <person name="Piqani B."/>
            <person name="Purcell S."/>
            <person name="Rachupka T."/>
            <person name="Ramasamy U."/>
            <person name="Rameau R."/>
            <person name="Ray V."/>
            <person name="Raymond C."/>
            <person name="Retta R."/>
            <person name="Richardson S."/>
            <person name="Rise C."/>
            <person name="Rodriguez J."/>
            <person name="Rogers J."/>
            <person name="Rogov P."/>
            <person name="Rutman M."/>
            <person name="Schupbach R."/>
            <person name="Seaman C."/>
            <person name="Settipalli S."/>
            <person name="Sharpe T."/>
            <person name="Sheridan J."/>
            <person name="Sherpa N."/>
            <person name="Shi J."/>
            <person name="Smirnov S."/>
            <person name="Smith C."/>
            <person name="Sougnez C."/>
            <person name="Spencer B."/>
            <person name="Stalker J."/>
            <person name="Stange-thomann N."/>
            <person name="Stavropoulos S."/>
            <person name="Stetson K."/>
            <person name="Stone C."/>
            <person name="Stone S."/>
            <person name="Stubbs M."/>
            <person name="Talamas J."/>
            <person name="Tchuinga P."/>
            <person name="Tenzing P."/>
            <person name="Tesfaye S."/>
            <person name="Theodore J."/>
            <person name="Thoulutsang Y."/>
            <person name="Topham K."/>
            <person name="Towey S."/>
            <person name="Tsamla T."/>
            <person name="Tsomo N."/>
            <person name="Vallee D."/>
            <person name="Vassiliev H."/>
            <person name="Venkataraman V."/>
            <person name="Vinson J."/>
            <person name="Vo A."/>
            <person name="Wade C."/>
            <person name="Wang S."/>
            <person name="Wangchuk T."/>
            <person name="Wangdi T."/>
            <person name="Whittaker C."/>
            <person name="Wilkinson J."/>
            <person name="Wu Y."/>
            <person name="Wyman D."/>
            <person name="Yadav S."/>
            <person name="Yang S."/>
            <person name="Yang X."/>
            <person name="Yeager S."/>
            <person name="Yee E."/>
            <person name="Young G."/>
            <person name="Zainoun J."/>
            <person name="Zembeck L."/>
            <person name="Zimmer A."/>
            <person name="Zody M."/>
            <person name="Lander E."/>
        </authorList>
    </citation>
    <scope>NUCLEOTIDE SEQUENCE [LARGE SCALE GENOMIC DNA]</scope>
</reference>
<dbReference type="Pfam" id="PF02252">
    <property type="entry name" value="PA28_C"/>
    <property type="match status" value="1"/>
</dbReference>
<dbReference type="Gene3D" id="1.20.5.120">
    <property type="entry name" value="Proteasome activator pa28, N-terminal domain"/>
    <property type="match status" value="1"/>
</dbReference>
<dbReference type="STRING" id="51511.ENSCSAVP00000003782"/>
<dbReference type="GO" id="GO:0005654">
    <property type="term" value="C:nucleoplasm"/>
    <property type="evidence" value="ECO:0007669"/>
    <property type="project" value="TreeGrafter"/>
</dbReference>
<comment type="similarity">
    <text evidence="1">Belongs to the PA28 family.</text>
</comment>
<dbReference type="Proteomes" id="UP000007875">
    <property type="component" value="Unassembled WGS sequence"/>
</dbReference>
<name>H2YEN4_CIOSA</name>
<accession>H2YEN4</accession>
<dbReference type="InParanoid" id="H2YEN4"/>
<protein>
    <recommendedName>
        <fullName evidence="7">Proteasome activator PA28 C-terminal domain-containing protein</fullName>
    </recommendedName>
</protein>
<dbReference type="InterPro" id="IPR036997">
    <property type="entry name" value="PA28_C_sf"/>
</dbReference>
<dbReference type="HOGENOM" id="CLU_062515_1_0_1"/>
<evidence type="ECO:0000256" key="2">
    <source>
        <dbReference type="ARBA" id="ARBA00022942"/>
    </source>
</evidence>
<dbReference type="OMA" id="PMFNERN"/>
<dbReference type="PANTHER" id="PTHR10660">
    <property type="entry name" value="PROTEASOME REGULATOR PA28"/>
    <property type="match status" value="1"/>
</dbReference>
<evidence type="ECO:0000259" key="4">
    <source>
        <dbReference type="Pfam" id="PF02252"/>
    </source>
</evidence>
<feature type="domain" description="Proteasome activator PA28 N-terminal" evidence="3">
    <location>
        <begin position="7"/>
        <end position="66"/>
    </location>
</feature>
<dbReference type="Pfam" id="PF02251">
    <property type="entry name" value="PA28_N"/>
    <property type="match status" value="1"/>
</dbReference>